<feature type="compositionally biased region" description="Low complexity" evidence="1">
    <location>
        <begin position="235"/>
        <end position="257"/>
    </location>
</feature>
<keyword evidence="2" id="KW-0472">Membrane</keyword>
<gene>
    <name evidence="3" type="ORF">UFOPK2625_00845</name>
</gene>
<reference evidence="3" key="1">
    <citation type="submission" date="2020-05" db="EMBL/GenBank/DDBJ databases">
        <authorList>
            <person name="Chiriac C."/>
            <person name="Salcher M."/>
            <person name="Ghai R."/>
            <person name="Kavagutti S V."/>
        </authorList>
    </citation>
    <scope>NUCLEOTIDE SEQUENCE</scope>
</reference>
<sequence>MKVQSLRQAVGFTATMGLVVGLLSACMSLDYVLNVNADSTMSGTLKVAIAKQAASVLGITSADDLLEEANSGDATSGMGLDVGKDCASSEDDTNFILTCTITNAKASDIDEGWSMTTDGDTASLHVVSNLDQAAAETDPAAFEMPDLNMGSYNFTINFPGKITKVTGTGAKQTSDTTVVAKGGLNDTIDFTVTGSTSSGSGLPWWSYLVIGLIAGAVVVAIIGLVRRGKKDEATPEATTEATPEATTSTEIAEPPAT</sequence>
<dbReference type="PROSITE" id="PS51257">
    <property type="entry name" value="PROKAR_LIPOPROTEIN"/>
    <property type="match status" value="1"/>
</dbReference>
<dbReference type="AlphaFoldDB" id="A0A6J6QB56"/>
<dbReference type="EMBL" id="CAEZXZ010000120">
    <property type="protein sequence ID" value="CAB4707956.1"/>
    <property type="molecule type" value="Genomic_DNA"/>
</dbReference>
<keyword evidence="2" id="KW-0812">Transmembrane</keyword>
<protein>
    <submittedName>
        <fullName evidence="3">Unannotated protein</fullName>
    </submittedName>
</protein>
<keyword evidence="2" id="KW-1133">Transmembrane helix</keyword>
<evidence type="ECO:0000256" key="1">
    <source>
        <dbReference type="SAM" id="MobiDB-lite"/>
    </source>
</evidence>
<evidence type="ECO:0000313" key="3">
    <source>
        <dbReference type="EMBL" id="CAB4707956.1"/>
    </source>
</evidence>
<feature type="transmembrane region" description="Helical" evidence="2">
    <location>
        <begin position="204"/>
        <end position="225"/>
    </location>
</feature>
<feature type="region of interest" description="Disordered" evidence="1">
    <location>
        <begin position="230"/>
        <end position="257"/>
    </location>
</feature>
<evidence type="ECO:0000256" key="2">
    <source>
        <dbReference type="SAM" id="Phobius"/>
    </source>
</evidence>
<organism evidence="3">
    <name type="scientific">freshwater metagenome</name>
    <dbReference type="NCBI Taxonomy" id="449393"/>
    <lineage>
        <taxon>unclassified sequences</taxon>
        <taxon>metagenomes</taxon>
        <taxon>ecological metagenomes</taxon>
    </lineage>
</organism>
<name>A0A6J6QB56_9ZZZZ</name>
<proteinExistence type="predicted"/>
<accession>A0A6J6QB56</accession>